<organism evidence="1 2">
    <name type="scientific">Ambrosia artemisiifolia</name>
    <name type="common">Common ragweed</name>
    <dbReference type="NCBI Taxonomy" id="4212"/>
    <lineage>
        <taxon>Eukaryota</taxon>
        <taxon>Viridiplantae</taxon>
        <taxon>Streptophyta</taxon>
        <taxon>Embryophyta</taxon>
        <taxon>Tracheophyta</taxon>
        <taxon>Spermatophyta</taxon>
        <taxon>Magnoliopsida</taxon>
        <taxon>eudicotyledons</taxon>
        <taxon>Gunneridae</taxon>
        <taxon>Pentapetalae</taxon>
        <taxon>asterids</taxon>
        <taxon>campanulids</taxon>
        <taxon>Asterales</taxon>
        <taxon>Asteraceae</taxon>
        <taxon>Asteroideae</taxon>
        <taxon>Heliantheae alliance</taxon>
        <taxon>Heliantheae</taxon>
        <taxon>Ambrosia</taxon>
    </lineage>
</organism>
<keyword evidence="2" id="KW-1185">Reference proteome</keyword>
<dbReference type="Proteomes" id="UP001206925">
    <property type="component" value="Unassembled WGS sequence"/>
</dbReference>
<comment type="caution">
    <text evidence="1">The sequence shown here is derived from an EMBL/GenBank/DDBJ whole genome shotgun (WGS) entry which is preliminary data.</text>
</comment>
<dbReference type="AlphaFoldDB" id="A0AAD5GFV8"/>
<evidence type="ECO:0000313" key="1">
    <source>
        <dbReference type="EMBL" id="KAI7738836.1"/>
    </source>
</evidence>
<dbReference type="EMBL" id="JAMZMK010008714">
    <property type="protein sequence ID" value="KAI7738836.1"/>
    <property type="molecule type" value="Genomic_DNA"/>
</dbReference>
<protein>
    <submittedName>
        <fullName evidence="1">Uncharacterized protein</fullName>
    </submittedName>
</protein>
<gene>
    <name evidence="1" type="ORF">M8C21_011717</name>
</gene>
<accession>A0AAD5GFV8</accession>
<sequence length="46" mass="5438">MKWLAPLTLLKSKDTATRTYLDYWLLMISTSDPRKGLRSWLILNIL</sequence>
<name>A0AAD5GFV8_AMBAR</name>
<proteinExistence type="predicted"/>
<reference evidence="1" key="1">
    <citation type="submission" date="2022-06" db="EMBL/GenBank/DDBJ databases">
        <title>Uncovering the hologenomic basis of an extraordinary plant invasion.</title>
        <authorList>
            <person name="Bieker V.C."/>
            <person name="Martin M.D."/>
            <person name="Gilbert T."/>
            <person name="Hodgins K."/>
            <person name="Battlay P."/>
            <person name="Petersen B."/>
            <person name="Wilson J."/>
        </authorList>
    </citation>
    <scope>NUCLEOTIDE SEQUENCE</scope>
    <source>
        <strain evidence="1">AA19_3_7</strain>
        <tissue evidence="1">Leaf</tissue>
    </source>
</reference>
<evidence type="ECO:0000313" key="2">
    <source>
        <dbReference type="Proteomes" id="UP001206925"/>
    </source>
</evidence>